<protein>
    <recommendedName>
        <fullName evidence="1">Tyrosine specific protein phosphatases domain-containing protein</fullName>
    </recommendedName>
</protein>
<gene>
    <name evidence="2" type="ORF">NCTC10815_01152</name>
</gene>
<dbReference type="PROSITE" id="PS50056">
    <property type="entry name" value="TYR_PHOSPHATASE_2"/>
    <property type="match status" value="1"/>
</dbReference>
<dbReference type="InterPro" id="IPR029021">
    <property type="entry name" value="Prot-tyrosine_phosphatase-like"/>
</dbReference>
<evidence type="ECO:0000313" key="3">
    <source>
        <dbReference type="Proteomes" id="UP000254879"/>
    </source>
</evidence>
<dbReference type="EMBL" id="UGPG01000001">
    <property type="protein sequence ID" value="STY43846.1"/>
    <property type="molecule type" value="Genomic_DNA"/>
</dbReference>
<sequence length="167" mass="19215">MASFINKDKRQIEFDPYQLPIVALPEVIAVNFKPFTSNAIMIRIADVDKDFKPLRDKSRYIDVLPIHFNDINEGDDYWGLSDKEKADMVLFSSMHVKVIYDFVDKYADAEQIVVHCNAGVSRSSAVAMGIAKHVNDEKTYAKLKQIKRYLPNPRVLALMRGETFTQW</sequence>
<organism evidence="2 3">
    <name type="scientific">Listeria grayi</name>
    <name type="common">Listeria murrayi</name>
    <dbReference type="NCBI Taxonomy" id="1641"/>
    <lineage>
        <taxon>Bacteria</taxon>
        <taxon>Bacillati</taxon>
        <taxon>Bacillota</taxon>
        <taxon>Bacilli</taxon>
        <taxon>Bacillales</taxon>
        <taxon>Listeriaceae</taxon>
        <taxon>Listeria</taxon>
    </lineage>
</organism>
<dbReference type="RefSeq" id="WP_115345770.1">
    <property type="nucleotide sequence ID" value="NZ_UGPG01000001.1"/>
</dbReference>
<dbReference type="SUPFAM" id="SSF52799">
    <property type="entry name" value="(Phosphotyrosine protein) phosphatases II"/>
    <property type="match status" value="1"/>
</dbReference>
<accession>A0A378MED0</accession>
<dbReference type="InterPro" id="IPR000387">
    <property type="entry name" value="Tyr_Pase_dom"/>
</dbReference>
<proteinExistence type="predicted"/>
<dbReference type="PROSITE" id="PS00383">
    <property type="entry name" value="TYR_PHOSPHATASE_1"/>
    <property type="match status" value="1"/>
</dbReference>
<name>A0A378MED0_LISGR</name>
<dbReference type="Gene3D" id="3.90.190.10">
    <property type="entry name" value="Protein tyrosine phosphatase superfamily"/>
    <property type="match status" value="1"/>
</dbReference>
<evidence type="ECO:0000313" key="2">
    <source>
        <dbReference type="EMBL" id="STY43846.1"/>
    </source>
</evidence>
<feature type="domain" description="Tyrosine specific protein phosphatases" evidence="1">
    <location>
        <begin position="93"/>
        <end position="128"/>
    </location>
</feature>
<evidence type="ECO:0000259" key="1">
    <source>
        <dbReference type="PROSITE" id="PS50056"/>
    </source>
</evidence>
<dbReference type="InterPro" id="IPR016130">
    <property type="entry name" value="Tyr_Pase_AS"/>
</dbReference>
<reference evidence="2 3" key="1">
    <citation type="submission" date="2018-06" db="EMBL/GenBank/DDBJ databases">
        <authorList>
            <consortium name="Pathogen Informatics"/>
            <person name="Doyle S."/>
        </authorList>
    </citation>
    <scope>NUCLEOTIDE SEQUENCE [LARGE SCALE GENOMIC DNA]</scope>
    <source>
        <strain evidence="3">NCTC 10815</strain>
    </source>
</reference>
<dbReference type="AlphaFoldDB" id="A0A378MED0"/>
<dbReference type="Proteomes" id="UP000254879">
    <property type="component" value="Unassembled WGS sequence"/>
</dbReference>